<feature type="transmembrane region" description="Helical" evidence="2">
    <location>
        <begin position="99"/>
        <end position="117"/>
    </location>
</feature>
<keyword evidence="2" id="KW-1133">Transmembrane helix</keyword>
<comment type="caution">
    <text evidence="3">The sequence shown here is derived from an EMBL/GenBank/DDBJ whole genome shotgun (WGS) entry which is preliminary data.</text>
</comment>
<reference evidence="3 4" key="1">
    <citation type="submission" date="2019-05" db="EMBL/GenBank/DDBJ databases">
        <title>Genome of Alcanivorax gelatiniphagus, an oil degrading marine bacteria.</title>
        <authorList>
            <person name="Kwon K.K."/>
        </authorList>
    </citation>
    <scope>NUCLEOTIDE SEQUENCE [LARGE SCALE GENOMIC DNA]</scope>
    <source>
        <strain evidence="3 4">MEBiC 08158</strain>
    </source>
</reference>
<organism evidence="3 4">
    <name type="scientific">Alloalcanivorax gelatiniphagus</name>
    <dbReference type="NCBI Taxonomy" id="1194167"/>
    <lineage>
        <taxon>Bacteria</taxon>
        <taxon>Pseudomonadati</taxon>
        <taxon>Pseudomonadota</taxon>
        <taxon>Gammaproteobacteria</taxon>
        <taxon>Oceanospirillales</taxon>
        <taxon>Alcanivoracaceae</taxon>
        <taxon>Alloalcanivorax</taxon>
    </lineage>
</organism>
<feature type="transmembrane region" description="Helical" evidence="2">
    <location>
        <begin position="74"/>
        <end position="93"/>
    </location>
</feature>
<keyword evidence="4" id="KW-1185">Reference proteome</keyword>
<feature type="transmembrane region" description="Helical" evidence="2">
    <location>
        <begin position="156"/>
        <end position="178"/>
    </location>
</feature>
<feature type="compositionally biased region" description="Low complexity" evidence="1">
    <location>
        <begin position="302"/>
        <end position="313"/>
    </location>
</feature>
<protein>
    <submittedName>
        <fullName evidence="3">DUF2868 domain-containing protein</fullName>
    </submittedName>
</protein>
<evidence type="ECO:0000256" key="2">
    <source>
        <dbReference type="SAM" id="Phobius"/>
    </source>
</evidence>
<evidence type="ECO:0000313" key="3">
    <source>
        <dbReference type="EMBL" id="TMW11393.1"/>
    </source>
</evidence>
<gene>
    <name evidence="3" type="ORF">FGS76_15190</name>
</gene>
<dbReference type="Proteomes" id="UP000739180">
    <property type="component" value="Unassembled WGS sequence"/>
</dbReference>
<dbReference type="EMBL" id="VCQT01000044">
    <property type="protein sequence ID" value="TMW11393.1"/>
    <property type="molecule type" value="Genomic_DNA"/>
</dbReference>
<dbReference type="RefSeq" id="WP_138773483.1">
    <property type="nucleotide sequence ID" value="NZ_VCQT01000044.1"/>
</dbReference>
<accession>A0ABY2XIV8</accession>
<evidence type="ECO:0000256" key="1">
    <source>
        <dbReference type="SAM" id="MobiDB-lite"/>
    </source>
</evidence>
<dbReference type="Pfam" id="PF11067">
    <property type="entry name" value="DUF2868"/>
    <property type="match status" value="1"/>
</dbReference>
<keyword evidence="2" id="KW-0812">Transmembrane</keyword>
<evidence type="ECO:0000313" key="4">
    <source>
        <dbReference type="Proteomes" id="UP000739180"/>
    </source>
</evidence>
<feature type="region of interest" description="Disordered" evidence="1">
    <location>
        <begin position="297"/>
        <end position="324"/>
    </location>
</feature>
<sequence length="445" mass="48221">MSSSPLRLLLDFDAQYRRDRDQTPAFLHRRDRRLALVREQAGATPPSLAEWLHAVGNGRHDTTSLRRWRRLNGGLLLAGGVLGVLTMLGLLYVTGPARINVTLFLALVLMQLLLALATTGQALVGWRPWGGLLGRGGPEQGAPALRQLQPQLAARAAQTGGLAFAVTALLTLLAQILVRDLAFGWSTTLQTSAPAYHRLVETLAWPWRGWLPGAVPGLELVAQSRYFRLESGAPADPALLGGWWPFLVMTWLTYVVMPRLALLLLAQAHLRRRARRLLRDHPGVAALRERFATPWVDSGDEAPAATPLTTPAAAPAPPPPADTGTLIRWAGAGDGDLVRHLVGEVPILDAGGAATLEQDRDTLNRADGGRPVVILVRAWEPPTGDLADFLDDARAHWGPATPILLQPLATDDQALAPWQRFLARRQDPALQLCPPLAPDREAATP</sequence>
<proteinExistence type="predicted"/>
<dbReference type="InterPro" id="IPR021296">
    <property type="entry name" value="DUF2868"/>
</dbReference>
<keyword evidence="2" id="KW-0472">Membrane</keyword>
<name>A0ABY2XIV8_9GAMM</name>
<feature type="transmembrane region" description="Helical" evidence="2">
    <location>
        <begin position="243"/>
        <end position="266"/>
    </location>
</feature>